<evidence type="ECO:0000259" key="4">
    <source>
        <dbReference type="PROSITE" id="PS50076"/>
    </source>
</evidence>
<protein>
    <recommendedName>
        <fullName evidence="4">J domain-containing protein</fullName>
    </recommendedName>
</protein>
<dbReference type="Proteomes" id="UP000673691">
    <property type="component" value="Unassembled WGS sequence"/>
</dbReference>
<feature type="non-terminal residue" evidence="5">
    <location>
        <position position="1"/>
    </location>
</feature>
<dbReference type="Gene3D" id="1.10.287.110">
    <property type="entry name" value="DnaJ domain"/>
    <property type="match status" value="1"/>
</dbReference>
<keyword evidence="1" id="KW-0677">Repeat</keyword>
<feature type="region of interest" description="Disordered" evidence="3">
    <location>
        <begin position="84"/>
        <end position="105"/>
    </location>
</feature>
<keyword evidence="6" id="KW-1185">Reference proteome</keyword>
<dbReference type="SUPFAM" id="SSF46565">
    <property type="entry name" value="Chaperone J-domain"/>
    <property type="match status" value="1"/>
</dbReference>
<feature type="domain" description="J" evidence="4">
    <location>
        <begin position="1"/>
        <end position="39"/>
    </location>
</feature>
<evidence type="ECO:0000256" key="3">
    <source>
        <dbReference type="SAM" id="MobiDB-lite"/>
    </source>
</evidence>
<feature type="compositionally biased region" description="Low complexity" evidence="3">
    <location>
        <begin position="89"/>
        <end position="105"/>
    </location>
</feature>
<proteinExistence type="predicted"/>
<evidence type="ECO:0000256" key="1">
    <source>
        <dbReference type="ARBA" id="ARBA00022737"/>
    </source>
</evidence>
<accession>A0A8H8A046</accession>
<dbReference type="PROSITE" id="PS50076">
    <property type="entry name" value="DNAJ_2"/>
    <property type="match status" value="1"/>
</dbReference>
<evidence type="ECO:0000256" key="2">
    <source>
        <dbReference type="ARBA" id="ARBA00022803"/>
    </source>
</evidence>
<dbReference type="InterPro" id="IPR036869">
    <property type="entry name" value="J_dom_sf"/>
</dbReference>
<gene>
    <name evidence="5" type="ORF">BJ554DRAFT_5156</name>
</gene>
<organism evidence="5 6">
    <name type="scientific">Olpidium bornovanus</name>
    <dbReference type="NCBI Taxonomy" id="278681"/>
    <lineage>
        <taxon>Eukaryota</taxon>
        <taxon>Fungi</taxon>
        <taxon>Fungi incertae sedis</taxon>
        <taxon>Olpidiomycota</taxon>
        <taxon>Olpidiomycotina</taxon>
        <taxon>Olpidiomycetes</taxon>
        <taxon>Olpidiales</taxon>
        <taxon>Olpidiaceae</taxon>
        <taxon>Olpidium</taxon>
    </lineage>
</organism>
<dbReference type="AlphaFoldDB" id="A0A8H8A046"/>
<keyword evidence="2" id="KW-0802">TPR repeat</keyword>
<evidence type="ECO:0000313" key="6">
    <source>
        <dbReference type="Proteomes" id="UP000673691"/>
    </source>
</evidence>
<dbReference type="Pfam" id="PF00226">
    <property type="entry name" value="DnaJ"/>
    <property type="match status" value="1"/>
</dbReference>
<dbReference type="InterPro" id="IPR001623">
    <property type="entry name" value="DnaJ_domain"/>
</dbReference>
<dbReference type="CDD" id="cd06257">
    <property type="entry name" value="DnaJ"/>
    <property type="match status" value="1"/>
</dbReference>
<dbReference type="PANTHER" id="PTHR45188:SF2">
    <property type="entry name" value="DNAJ HOMOLOG SUBFAMILY C MEMBER 7"/>
    <property type="match status" value="1"/>
</dbReference>
<comment type="caution">
    <text evidence="5">The sequence shown here is derived from an EMBL/GenBank/DDBJ whole genome shotgun (WGS) entry which is preliminary data.</text>
</comment>
<evidence type="ECO:0000313" key="5">
    <source>
        <dbReference type="EMBL" id="KAG5462437.1"/>
    </source>
</evidence>
<dbReference type="PANTHER" id="PTHR45188">
    <property type="entry name" value="DNAJ PROTEIN P58IPK HOMOLOG"/>
    <property type="match status" value="1"/>
</dbReference>
<dbReference type="EMBL" id="JAEFCI010002138">
    <property type="protein sequence ID" value="KAG5462437.1"/>
    <property type="molecule type" value="Genomic_DNA"/>
</dbReference>
<sequence>HHPDKKLGSEDDDNKFKEVAEAYEVLSDPQKRRRHDMGADFEDGCGFGGMAGGCGPGATFRFGEGSDFMQAFFGGAADPLGGMGGAGGHPFPAARRNTNTRDNTHTALRTAGVIGIEAGARRRRYL</sequence>
<dbReference type="OrthoDB" id="10250354at2759"/>
<name>A0A8H8A046_9FUNG</name>
<reference evidence="5 6" key="1">
    <citation type="journal article" name="Sci. Rep.">
        <title>Genome-scale phylogenetic analyses confirm Olpidium as the closest living zoosporic fungus to the non-flagellated, terrestrial fungi.</title>
        <authorList>
            <person name="Chang Y."/>
            <person name="Rochon D."/>
            <person name="Sekimoto S."/>
            <person name="Wang Y."/>
            <person name="Chovatia M."/>
            <person name="Sandor L."/>
            <person name="Salamov A."/>
            <person name="Grigoriev I.V."/>
            <person name="Stajich J.E."/>
            <person name="Spatafora J.W."/>
        </authorList>
    </citation>
    <scope>NUCLEOTIDE SEQUENCE [LARGE SCALE GENOMIC DNA]</scope>
    <source>
        <strain evidence="5">S191</strain>
    </source>
</reference>